<dbReference type="Proteomes" id="UP000256405">
    <property type="component" value="Unassembled WGS sequence"/>
</dbReference>
<evidence type="ECO:0000256" key="9">
    <source>
        <dbReference type="HAMAP-Rule" id="MF_00135"/>
    </source>
</evidence>
<keyword evidence="12" id="KW-1185">Reference proteome</keyword>
<gene>
    <name evidence="9" type="primary">trpF</name>
    <name evidence="11" type="ORF">C8N25_105159</name>
</gene>
<reference evidence="11 12" key="1">
    <citation type="submission" date="2018-08" db="EMBL/GenBank/DDBJ databases">
        <title>Genomic Encyclopedia of Archaeal and Bacterial Type Strains, Phase II (KMG-II): from individual species to whole genera.</title>
        <authorList>
            <person name="Goeker M."/>
        </authorList>
    </citation>
    <scope>NUCLEOTIDE SEQUENCE [LARGE SCALE GENOMIC DNA]</scope>
    <source>
        <strain evidence="11 12">DSM 15986</strain>
    </source>
</reference>
<dbReference type="HAMAP" id="MF_00135">
    <property type="entry name" value="PRAI"/>
    <property type="match status" value="1"/>
</dbReference>
<sequence>MKIKVCGMRDPENIQNLIQGVKPDWMGLIFYSKSPRYVSSDSAASIQLTEVPKVGVFVNEKIEFVLSKIDEFKLSAIQLHGDESPGYVRELKLKTNKKVWKVISVGESIDWETLRDYLGLVEYFLFDTATAGHGGSGRKFNWNMLETYPFEKGFLLSGGLDEESVKEVLILAERMPQFVGVDLNSKFEDAPGLKNIEKLKSFKNRLLGNDKRPTANN</sequence>
<evidence type="ECO:0000256" key="8">
    <source>
        <dbReference type="ARBA" id="ARBA00023235"/>
    </source>
</evidence>
<evidence type="ECO:0000313" key="11">
    <source>
        <dbReference type="EMBL" id="REG91047.1"/>
    </source>
</evidence>
<comment type="caution">
    <text evidence="11">The sequence shown here is derived from an EMBL/GenBank/DDBJ whole genome shotgun (WGS) entry which is preliminary data.</text>
</comment>
<dbReference type="GO" id="GO:0004640">
    <property type="term" value="F:phosphoribosylanthranilate isomerase activity"/>
    <property type="evidence" value="ECO:0007669"/>
    <property type="project" value="UniProtKB-UniRule"/>
</dbReference>
<keyword evidence="7 9" id="KW-0057">Aromatic amino acid biosynthesis</keyword>
<dbReference type="AlphaFoldDB" id="A0A3E0DY81"/>
<evidence type="ECO:0000256" key="7">
    <source>
        <dbReference type="ARBA" id="ARBA00023141"/>
    </source>
</evidence>
<feature type="domain" description="N-(5'phosphoribosyl) anthranilate isomerase (PRAI)" evidence="10">
    <location>
        <begin position="4"/>
        <end position="203"/>
    </location>
</feature>
<dbReference type="EMBL" id="QUNF01000005">
    <property type="protein sequence ID" value="REG91047.1"/>
    <property type="molecule type" value="Genomic_DNA"/>
</dbReference>
<protein>
    <recommendedName>
        <fullName evidence="4 9">N-(5'-phosphoribosyl)anthranilate isomerase</fullName>
        <shortName evidence="9">PRAI</shortName>
        <ecNumber evidence="3 9">5.3.1.24</ecNumber>
    </recommendedName>
</protein>
<comment type="pathway">
    <text evidence="2 9">Amino-acid biosynthesis; L-tryptophan biosynthesis; L-tryptophan from chorismate: step 3/5.</text>
</comment>
<evidence type="ECO:0000256" key="4">
    <source>
        <dbReference type="ARBA" id="ARBA00022272"/>
    </source>
</evidence>
<dbReference type="PANTHER" id="PTHR42894:SF1">
    <property type="entry name" value="N-(5'-PHOSPHORIBOSYL)ANTHRANILATE ISOMERASE"/>
    <property type="match status" value="1"/>
</dbReference>
<name>A0A3E0DY81_9BACT</name>
<accession>A0A3E0DY81</accession>
<dbReference type="InterPro" id="IPR011060">
    <property type="entry name" value="RibuloseP-bd_barrel"/>
</dbReference>
<dbReference type="GO" id="GO:0000162">
    <property type="term" value="P:L-tryptophan biosynthetic process"/>
    <property type="evidence" value="ECO:0007669"/>
    <property type="project" value="UniProtKB-UniRule"/>
</dbReference>
<dbReference type="EC" id="5.3.1.24" evidence="3 9"/>
<dbReference type="Pfam" id="PF00697">
    <property type="entry name" value="PRAI"/>
    <property type="match status" value="1"/>
</dbReference>
<organism evidence="11 12">
    <name type="scientific">Algoriphagus antarcticus</name>
    <dbReference type="NCBI Taxonomy" id="238540"/>
    <lineage>
        <taxon>Bacteria</taxon>
        <taxon>Pseudomonadati</taxon>
        <taxon>Bacteroidota</taxon>
        <taxon>Cytophagia</taxon>
        <taxon>Cytophagales</taxon>
        <taxon>Cyclobacteriaceae</taxon>
        <taxon>Algoriphagus</taxon>
    </lineage>
</organism>
<evidence type="ECO:0000256" key="3">
    <source>
        <dbReference type="ARBA" id="ARBA00012572"/>
    </source>
</evidence>
<evidence type="ECO:0000256" key="2">
    <source>
        <dbReference type="ARBA" id="ARBA00004664"/>
    </source>
</evidence>
<comment type="similarity">
    <text evidence="9">Belongs to the TrpF family.</text>
</comment>
<comment type="catalytic activity">
    <reaction evidence="1 9">
        <text>N-(5-phospho-beta-D-ribosyl)anthranilate = 1-(2-carboxyphenylamino)-1-deoxy-D-ribulose 5-phosphate</text>
        <dbReference type="Rhea" id="RHEA:21540"/>
        <dbReference type="ChEBI" id="CHEBI:18277"/>
        <dbReference type="ChEBI" id="CHEBI:58613"/>
        <dbReference type="EC" id="5.3.1.24"/>
    </reaction>
</comment>
<dbReference type="CDD" id="cd00405">
    <property type="entry name" value="PRAI"/>
    <property type="match status" value="1"/>
</dbReference>
<keyword evidence="8 9" id="KW-0413">Isomerase</keyword>
<evidence type="ECO:0000256" key="6">
    <source>
        <dbReference type="ARBA" id="ARBA00022822"/>
    </source>
</evidence>
<evidence type="ECO:0000256" key="5">
    <source>
        <dbReference type="ARBA" id="ARBA00022605"/>
    </source>
</evidence>
<dbReference type="RefSeq" id="WP_086539566.1">
    <property type="nucleotide sequence ID" value="NZ_MSSW01000002.1"/>
</dbReference>
<dbReference type="InterPro" id="IPR001240">
    <property type="entry name" value="PRAI_dom"/>
</dbReference>
<evidence type="ECO:0000313" key="12">
    <source>
        <dbReference type="Proteomes" id="UP000256405"/>
    </source>
</evidence>
<dbReference type="PANTHER" id="PTHR42894">
    <property type="entry name" value="N-(5'-PHOSPHORIBOSYL)ANTHRANILATE ISOMERASE"/>
    <property type="match status" value="1"/>
</dbReference>
<keyword evidence="5 9" id="KW-0028">Amino-acid biosynthesis</keyword>
<proteinExistence type="inferred from homology"/>
<dbReference type="InterPro" id="IPR013785">
    <property type="entry name" value="Aldolase_TIM"/>
</dbReference>
<dbReference type="Gene3D" id="3.20.20.70">
    <property type="entry name" value="Aldolase class I"/>
    <property type="match status" value="1"/>
</dbReference>
<dbReference type="OrthoDB" id="9786954at2"/>
<evidence type="ECO:0000256" key="1">
    <source>
        <dbReference type="ARBA" id="ARBA00001164"/>
    </source>
</evidence>
<evidence type="ECO:0000259" key="10">
    <source>
        <dbReference type="Pfam" id="PF00697"/>
    </source>
</evidence>
<dbReference type="SUPFAM" id="SSF51366">
    <property type="entry name" value="Ribulose-phoshate binding barrel"/>
    <property type="match status" value="1"/>
</dbReference>
<dbReference type="UniPathway" id="UPA00035">
    <property type="reaction ID" value="UER00042"/>
</dbReference>
<dbReference type="InterPro" id="IPR044643">
    <property type="entry name" value="TrpF_fam"/>
</dbReference>
<keyword evidence="6 9" id="KW-0822">Tryptophan biosynthesis</keyword>